<dbReference type="Proteomes" id="UP001321861">
    <property type="component" value="Chromosome"/>
</dbReference>
<keyword evidence="2" id="KW-1133">Transmembrane helix</keyword>
<evidence type="ECO:0000313" key="5">
    <source>
        <dbReference type="Proteomes" id="UP001321861"/>
    </source>
</evidence>
<evidence type="ECO:0000256" key="2">
    <source>
        <dbReference type="SAM" id="Phobius"/>
    </source>
</evidence>
<keyword evidence="5" id="KW-1185">Reference proteome</keyword>
<protein>
    <recommendedName>
        <fullName evidence="6">ESAT-6 secretion machinery protein EssA</fullName>
    </recommendedName>
</protein>
<dbReference type="RefSeq" id="WP_317635240.1">
    <property type="nucleotide sequence ID" value="NZ_AP026802.1"/>
</dbReference>
<reference evidence="4 5" key="1">
    <citation type="journal article" date="2023" name="Microbiol. Spectr.">
        <title>Symbiosis of Carpenter Bees with Uncharacterized Lactic Acid Bacteria Showing NAD Auxotrophy.</title>
        <authorList>
            <person name="Kawasaki S."/>
            <person name="Ozawa K."/>
            <person name="Mori T."/>
            <person name="Yamamoto A."/>
            <person name="Ito M."/>
            <person name="Ohkuma M."/>
            <person name="Sakamoto M."/>
            <person name="Matsutani M."/>
        </authorList>
    </citation>
    <scope>NUCLEOTIDE SEQUENCE [LARGE SCALE GENOMIC DNA]</scope>
    <source>
        <strain evidence="4 5">XA3</strain>
    </source>
</reference>
<dbReference type="KEGG" id="xap:XA3_18880"/>
<organism evidence="4 5">
    <name type="scientific">Xylocopilactobacillus apicola</name>
    <dbReference type="NCBI Taxonomy" id="2932184"/>
    <lineage>
        <taxon>Bacteria</taxon>
        <taxon>Bacillati</taxon>
        <taxon>Bacillota</taxon>
        <taxon>Bacilli</taxon>
        <taxon>Lactobacillales</taxon>
        <taxon>Lactobacillaceae</taxon>
        <taxon>Xylocopilactobacillus</taxon>
    </lineage>
</organism>
<proteinExistence type="predicted"/>
<gene>
    <name evidence="4" type="ORF">XA3_18880</name>
</gene>
<feature type="chain" id="PRO_5043851927" description="ESAT-6 secretion machinery protein EssA" evidence="3">
    <location>
        <begin position="28"/>
        <end position="175"/>
    </location>
</feature>
<evidence type="ECO:0000256" key="1">
    <source>
        <dbReference type="SAM" id="MobiDB-lite"/>
    </source>
</evidence>
<dbReference type="EMBL" id="AP026802">
    <property type="protein sequence ID" value="BDR59447.1"/>
    <property type="molecule type" value="Genomic_DNA"/>
</dbReference>
<feature type="region of interest" description="Disordered" evidence="1">
    <location>
        <begin position="42"/>
        <end position="71"/>
    </location>
</feature>
<keyword evidence="3" id="KW-0732">Signal</keyword>
<dbReference type="AlphaFoldDB" id="A0AAU9DEX2"/>
<feature type="transmembrane region" description="Helical" evidence="2">
    <location>
        <begin position="142"/>
        <end position="162"/>
    </location>
</feature>
<keyword evidence="2" id="KW-0472">Membrane</keyword>
<accession>A0AAU9DEX2</accession>
<evidence type="ECO:0000256" key="3">
    <source>
        <dbReference type="SAM" id="SignalP"/>
    </source>
</evidence>
<feature type="compositionally biased region" description="Basic and acidic residues" evidence="1">
    <location>
        <begin position="50"/>
        <end position="60"/>
    </location>
</feature>
<sequence>MKKKLFLKIFIINFVILLKGPAYLVLADDQSTNDGKMKINNIIENNKPGNSDEIKSDKGGSEITSSDGIFTEDSIKDQQFQKQKIDENNTTLPKKRLFHKKPSPSKNELDKKINNQLFTVTLKAEGGDHRPSRKSDSSFKKILNYLFISVFIIAFGILGFLLSRKRKSIRRYLHL</sequence>
<evidence type="ECO:0008006" key="6">
    <source>
        <dbReference type="Google" id="ProtNLM"/>
    </source>
</evidence>
<keyword evidence="2" id="KW-0812">Transmembrane</keyword>
<feature type="signal peptide" evidence="3">
    <location>
        <begin position="1"/>
        <end position="27"/>
    </location>
</feature>
<name>A0AAU9DEX2_9LACO</name>
<evidence type="ECO:0000313" key="4">
    <source>
        <dbReference type="EMBL" id="BDR59447.1"/>
    </source>
</evidence>